<dbReference type="RefSeq" id="XP_067081903.1">
    <property type="nucleotide sequence ID" value="XM_067225802.1"/>
</dbReference>
<sequence length="121" mass="13567">MSNLTVSTDKGNYGKAYIVKLWHVNLIKTCQSEERMPFRVIRKQSHESVIDTITLLQSDTNTSKTQIIIMGASQELPVKVKLLLIIIVRVALDTNAKTVSTVQRPRTQTVKEDVSGSTVRL</sequence>
<organism evidence="1 2">
    <name type="scientific">Trypanosoma equiperdum</name>
    <dbReference type="NCBI Taxonomy" id="5694"/>
    <lineage>
        <taxon>Eukaryota</taxon>
        <taxon>Discoba</taxon>
        <taxon>Euglenozoa</taxon>
        <taxon>Kinetoplastea</taxon>
        <taxon>Metakinetoplastina</taxon>
        <taxon>Trypanosomatida</taxon>
        <taxon>Trypanosomatidae</taxon>
        <taxon>Trypanosoma</taxon>
    </lineage>
</organism>
<reference evidence="1" key="1">
    <citation type="submission" date="2016-09" db="EMBL/GenBank/DDBJ databases">
        <authorList>
            <person name="Hebert L."/>
            <person name="Moumen B."/>
        </authorList>
    </citation>
    <scope>NUCLEOTIDE SEQUENCE [LARGE SCALE GENOMIC DNA]</scope>
    <source>
        <strain evidence="1">OVI</strain>
    </source>
</reference>
<dbReference type="VEuPathDB" id="TriTrypDB:TEOVI_000278200"/>
<dbReference type="Proteomes" id="UP000195570">
    <property type="component" value="Unassembled WGS sequence"/>
</dbReference>
<proteinExistence type="predicted"/>
<comment type="caution">
    <text evidence="1">The sequence shown here is derived from an EMBL/GenBank/DDBJ whole genome shotgun (WGS) entry which is preliminary data.</text>
</comment>
<evidence type="ECO:0000313" key="1">
    <source>
        <dbReference type="EMBL" id="SCU71202.1"/>
    </source>
</evidence>
<protein>
    <submittedName>
        <fullName evidence="1">Uncharacterized protein</fullName>
    </submittedName>
</protein>
<dbReference type="AlphaFoldDB" id="A0A1G4IFP3"/>
<keyword evidence="2" id="KW-1185">Reference proteome</keyword>
<dbReference type="GeneID" id="92376722"/>
<dbReference type="EMBL" id="CZPT02001593">
    <property type="protein sequence ID" value="SCU71202.1"/>
    <property type="molecule type" value="Genomic_DNA"/>
</dbReference>
<evidence type="ECO:0000313" key="2">
    <source>
        <dbReference type="Proteomes" id="UP000195570"/>
    </source>
</evidence>
<gene>
    <name evidence="1" type="ORF">TEOVI_000278200</name>
</gene>
<name>A0A1G4IFP3_TRYEQ</name>
<accession>A0A1G4IFP3</accession>